<evidence type="ECO:0000313" key="5">
    <source>
        <dbReference type="Proteomes" id="UP000789342"/>
    </source>
</evidence>
<dbReference type="CDD" id="cd00105">
    <property type="entry name" value="KH-I"/>
    <property type="match status" value="1"/>
</dbReference>
<gene>
    <name evidence="4" type="ORF">AMORRO_LOCUS8004</name>
</gene>
<dbReference type="Proteomes" id="UP000789342">
    <property type="component" value="Unassembled WGS sequence"/>
</dbReference>
<proteinExistence type="predicted"/>
<dbReference type="OrthoDB" id="2378434at2759"/>
<keyword evidence="1" id="KW-0694">RNA-binding</keyword>
<evidence type="ECO:0000256" key="1">
    <source>
        <dbReference type="PROSITE-ProRule" id="PRU00117"/>
    </source>
</evidence>
<dbReference type="InterPro" id="IPR004088">
    <property type="entry name" value="KH_dom_type_1"/>
</dbReference>
<dbReference type="SUPFAM" id="SSF54791">
    <property type="entry name" value="Eukaryotic type KH-domain (KH-domain type I)"/>
    <property type="match status" value="1"/>
</dbReference>
<comment type="caution">
    <text evidence="4">The sequence shown here is derived from an EMBL/GenBank/DDBJ whole genome shotgun (WGS) entry which is preliminary data.</text>
</comment>
<evidence type="ECO:0000256" key="2">
    <source>
        <dbReference type="SAM" id="MobiDB-lite"/>
    </source>
</evidence>
<dbReference type="EMBL" id="CAJVPV010006504">
    <property type="protein sequence ID" value="CAG8606164.1"/>
    <property type="molecule type" value="Genomic_DNA"/>
</dbReference>
<feature type="domain" description="K Homology" evidence="3">
    <location>
        <begin position="16"/>
        <end position="83"/>
    </location>
</feature>
<keyword evidence="5" id="KW-1185">Reference proteome</keyword>
<dbReference type="AlphaFoldDB" id="A0A9N9CLH9"/>
<feature type="region of interest" description="Disordered" evidence="2">
    <location>
        <begin position="130"/>
        <end position="149"/>
    </location>
</feature>
<evidence type="ECO:0000259" key="3">
    <source>
        <dbReference type="SMART" id="SM00322"/>
    </source>
</evidence>
<evidence type="ECO:0000313" key="4">
    <source>
        <dbReference type="EMBL" id="CAG8606164.1"/>
    </source>
</evidence>
<dbReference type="Pfam" id="PF00013">
    <property type="entry name" value="KH_1"/>
    <property type="match status" value="1"/>
</dbReference>
<feature type="non-terminal residue" evidence="4">
    <location>
        <position position="486"/>
    </location>
</feature>
<name>A0A9N9CLH9_9GLOM</name>
<feature type="compositionally biased region" description="Basic and acidic residues" evidence="2">
    <location>
        <begin position="140"/>
        <end position="149"/>
    </location>
</feature>
<dbReference type="SMART" id="SM00322">
    <property type="entry name" value="KH"/>
    <property type="match status" value="1"/>
</dbReference>
<dbReference type="PROSITE" id="PS50084">
    <property type="entry name" value="KH_TYPE_1"/>
    <property type="match status" value="1"/>
</dbReference>
<dbReference type="InterPro" id="IPR004087">
    <property type="entry name" value="KH_dom"/>
</dbReference>
<dbReference type="GO" id="GO:0003723">
    <property type="term" value="F:RNA binding"/>
    <property type="evidence" value="ECO:0007669"/>
    <property type="project" value="UniProtKB-UniRule"/>
</dbReference>
<organism evidence="4 5">
    <name type="scientific">Acaulospora morrowiae</name>
    <dbReference type="NCBI Taxonomy" id="94023"/>
    <lineage>
        <taxon>Eukaryota</taxon>
        <taxon>Fungi</taxon>
        <taxon>Fungi incertae sedis</taxon>
        <taxon>Mucoromycota</taxon>
        <taxon>Glomeromycotina</taxon>
        <taxon>Glomeromycetes</taxon>
        <taxon>Diversisporales</taxon>
        <taxon>Acaulosporaceae</taxon>
        <taxon>Acaulospora</taxon>
    </lineage>
</organism>
<sequence>SITMPRIYTRILESNVKSEEVIPIPEGFGPYIIGSRGYNIKKITEMSGAIIYVELNTIPPSIKIYGTPRKRIDAKVLIDETITKAKSKPFVEFNLLEIDDIEKFLDIEYLYTEFKDGNITDRLHNNSEQRERNQYFLKRNNREKGKKREKEYNMGSKPLIGSDGLSTVDRFEECLKRIFTQLGNPNTKSNIPENSNLKRIQLRIFFGRQTFLPPDLRLKKKVIQVNELLGKKVMGVWDDVETLRFWGTRRRTTNGTIRRIERYCSSKMIKTSFVPIPQIWKNIEAIHERFKLKLDNEEDKKSISILYVENGQLGEMKLRWSKEDGSWKLHKVAKNSRRHATINIITGTKVPDLQFMVRTEYDGHPDQKINQIVENLQVERSTGDGFRLSDFDGKLNCLCIRQKINKGCYRNDKFKITRFTIQQESRGEEQITLEDNISVKSICWRKDYEITGEISKKYLDKEKLESINEAIEFAREFSKSIFIKDE</sequence>
<reference evidence="4" key="1">
    <citation type="submission" date="2021-06" db="EMBL/GenBank/DDBJ databases">
        <authorList>
            <person name="Kallberg Y."/>
            <person name="Tangrot J."/>
            <person name="Rosling A."/>
        </authorList>
    </citation>
    <scope>NUCLEOTIDE SEQUENCE</scope>
    <source>
        <strain evidence="4">CL551</strain>
    </source>
</reference>
<dbReference type="Gene3D" id="3.30.1370.10">
    <property type="entry name" value="K Homology domain, type 1"/>
    <property type="match status" value="1"/>
</dbReference>
<protein>
    <submittedName>
        <fullName evidence="4">10260_t:CDS:1</fullName>
    </submittedName>
</protein>
<dbReference type="InterPro" id="IPR036612">
    <property type="entry name" value="KH_dom_type_1_sf"/>
</dbReference>
<accession>A0A9N9CLH9</accession>